<accession>A0A246F338</accession>
<evidence type="ECO:0000313" key="4">
    <source>
        <dbReference type="Proteomes" id="UP000198145"/>
    </source>
</evidence>
<name>A0A246F338_PSENT</name>
<feature type="region of interest" description="Disordered" evidence="1">
    <location>
        <begin position="163"/>
        <end position="210"/>
    </location>
</feature>
<feature type="domain" description="Bacterial Ig-like" evidence="2">
    <location>
        <begin position="479"/>
        <end position="569"/>
    </location>
</feature>
<dbReference type="Gene3D" id="3.30.420.430">
    <property type="match status" value="4"/>
</dbReference>
<feature type="domain" description="Bacterial Ig-like" evidence="2">
    <location>
        <begin position="594"/>
        <end position="677"/>
    </location>
</feature>
<dbReference type="InterPro" id="IPR013783">
    <property type="entry name" value="Ig-like_fold"/>
</dbReference>
<dbReference type="Pfam" id="PF19077">
    <property type="entry name" value="Big_13"/>
    <property type="match status" value="9"/>
</dbReference>
<proteinExistence type="predicted"/>
<sequence>MAIENIGLIAVSENATTKVAVKAGGKVKAKLGTKYLFQVENGDVAPENVTVTRVGNDLQVAFEGSEKPDLIIQDFFAEGMEGQLYGVAEDGQLYAYVRTDGEGYFGKLMLADGETAPIALGGDGVPYSPAPFTDAAGFALWPLLLGLAGIGAAAAAIIHHNRDDGHHHDQATSPVPTNLQATDDVGPIQGPLHDGDITDDAKPEISGGGVPGAVIHVIDNGTEIGSTVVNPDGTWSFTPTTDLDDGAHEIDVIQVIPGDKPSDPTKVVDIVIDTVAPDAPSAMLDPASDSGIKGDNITNDTTPTIDGKTEPGADVTVIFPTGEEIHTKADENGDWSVTPTQPLPEGENDITVIATDPAGNQSEPTVLPIVIDTKAPAADAWLDPASDSGIKGDDITNDNTPTIDGKTEPGSTVEVTFPTGEVATTTADADGNWSVTPTQPLPEGENDITVIATDPAGNQSEPVVLPIVIDTQAPPADAWLDPASDSGTKGDNITSDTTPTIDGKTEPGSTVEVTFPTGEVATTTADTDGNWSVTPTQPLDNGLNDISIVVTDPAGNQSEPNVLPITIDTTAPSAPTIDSIVDNDDPAHLIDVPKDGDTNDTTPVINGGGAEPGDIIHVIDNGTEIGSTVVDPEGNWSFEVPEDKALDEGEHDFTVIAEDPAGNLSPESDPYPINVDTTAPSAPSITGVVDNDDPAHLIDVPKNGDTNDTTPVINGDGATKGDIIHVFDGETELGSTVVTNDDGTWSFEVPADKALDDGEHDFTVKAEDPAGNISPASDTYPININTEIPGVPTIDSIVDNDDPAKLIDVPKNGDTNDTTPVINGGGAEPGDIIHVIDNGTEIGSTVADPDGKWSFEVPEDKALDEGEHDFTVIAEDPAGNFSPESDPYPINVDTTAPSAPTIDSIVDNDDPAKLIDVPKDGDTNDTTPVINGGGAEPGDIIHVIDNGTEIGSTVADPDGKWSFEVPEDKALDEGEHDFTVIAEDPAGNLSPESAPYPINVDTTAPSAPSITGVVDNDDPAHLVDVPKDGDTNDTTPVINGDGATKGDIIHVFDGETELGTTVVTNEDGTWSFEVPADKALEEGEHDFTVKAEDPAGNISPASDAYPINIDLTPPVATLTIDKVAVDDVLNIAESEVQQTVSGKAGGEFQAGDLVSFKLNGTTYSAAVNEKGEWSVSVAGSDLAAETNIHATLVAHDAAGNATNVVADHPYTVVIDPLTPTLSIHVIAGDDIVNLEESKVDQAISGGSTGGRAGDVVTVVVNGVSYSGTVDDKGDWSISVPGSGLVADAAHSVVATFVATDSAGNSTPVTEARAYQVDTTPPVVTLTIDPVTGDDMVNLAESKATQTISGKAVGEFQEGDKVSFELNGHTYSAAVDASGNWSTQVSGADLAAETNIHATLVAHDTAGNATSVTADHGYEVVLNPPSPVLTINTVAGDDVVNLAESKVNQTISGGSAGGRAGDVVSVMINDVTYSTTIDSSGKWSISVPGSELVADDDHRIEATLVATDEAGNASTATATHDYGVDLVPPVATLTINVVAGDDIVNKSESMANQTISGKAGGEFQAGDKVTFTLNGTVYSAAVNAEGEWSVQVSGNDLAKGSSIDATLVAHDAAGNSTSVEAERPYTVDLDPPVATLTINTVAGDDIVNLEESKTSQTISGKASGDFQEGDVVKFSLNNTGYSTTVNADGTWSVSVAGADLAKETNIHATLVAHDVAGNVANIVADHAYSVDLVAPVAQLSIDTVAGDDIVNLAESKVQQTISGKATGDFTAGDKVSFTLNGTTYSAAVDSSGKWSVQVAGADLAADTNIHATLVAHDKAGNSSDVAADHAYTVDLTPPVATLTIDTVAGDDIVNAAEAATVQTITGKASGEFMAGDVVSFKLNGTDYSAKVDADGNWSVKVAGADLAEETNIHATLVAHDAAGNSSRAEADHAYTVILKPPVASLNINVIAGDDIINLAESKVDQAVTGGSTGARAGDIVKIVVNDVTYSGTVGADGKWSINVPGSELVADADHRIDATLVATNVAGNSVSVSASHNYGVDLTAPVAQLTINVVAGDDVVNLAESKSQQTISGKATGEFQAGDLVTFELNGTTYSASVNSTGNWSVAVDGADLAKETNIHATLVAHDTAGNEASVVADHAYTVDLVAPVATLTINNVTEDNVLNYAESQTSQTISGKAGGEFQAGDKVSFTLNGNTYSTTVNAKGEWSVSVAGSDLAEGSSIDATLVAHDAAGNETSVTANHPYEVSIAPPEAGLVIDVVAGDDIVNLAESQTQQTISGRATGEFQAGDKVSFTLNGTLYSTTVAADGKWSVQVKGSDLAKGSSINAILVAHDDVGNATNVPANRPYSVDLAPPVATLTIDTVAGDDVVNLAESKVQQTISGKAGGEFMAGDVVSFTLNGTTYSTTVAADGKWSVQVAGADLAKGSSIDATLVAHDAAGNSANASANHPYSVDITPPVATLTINVVAGDDVLNKAESMTNQTISGKA</sequence>
<dbReference type="InterPro" id="IPR044016">
    <property type="entry name" value="Big_13"/>
</dbReference>
<reference evidence="3 4" key="1">
    <citation type="submission" date="2017-06" db="EMBL/GenBank/DDBJ databases">
        <title>Draft genome of Pseudomonas nitroreducens DF05.</title>
        <authorList>
            <person name="Iyer R."/>
        </authorList>
    </citation>
    <scope>NUCLEOTIDE SEQUENCE [LARGE SCALE GENOMIC DNA]</scope>
    <source>
        <strain evidence="3 4">DF05</strain>
    </source>
</reference>
<organism evidence="3 4">
    <name type="scientific">Pseudomonas nitroreducens</name>
    <dbReference type="NCBI Taxonomy" id="46680"/>
    <lineage>
        <taxon>Bacteria</taxon>
        <taxon>Pseudomonadati</taxon>
        <taxon>Pseudomonadota</taxon>
        <taxon>Gammaproteobacteria</taxon>
        <taxon>Pseudomonadales</taxon>
        <taxon>Pseudomonadaceae</taxon>
        <taxon>Pseudomonas</taxon>
    </lineage>
</organism>
<feature type="region of interest" description="Disordered" evidence="1">
    <location>
        <begin position="382"/>
        <end position="445"/>
    </location>
</feature>
<feature type="domain" description="Bacterial Ig-like" evidence="2">
    <location>
        <begin position="1027"/>
        <end position="1110"/>
    </location>
</feature>
<feature type="domain" description="Bacterial Ig-like" evidence="2">
    <location>
        <begin position="381"/>
        <end position="471"/>
    </location>
</feature>
<evidence type="ECO:0000313" key="3">
    <source>
        <dbReference type="EMBL" id="OWP47424.1"/>
    </source>
</evidence>
<dbReference type="NCBIfam" id="NF012196">
    <property type="entry name" value="Ig_like_ice"/>
    <property type="match status" value="13"/>
</dbReference>
<dbReference type="RefSeq" id="WP_141099403.1">
    <property type="nucleotide sequence ID" value="NZ_NJBA01000020.1"/>
</dbReference>
<feature type="domain" description="Bacterial Ig-like" evidence="2">
    <location>
        <begin position="812"/>
        <end position="894"/>
    </location>
</feature>
<feature type="region of interest" description="Disordered" evidence="1">
    <location>
        <begin position="807"/>
        <end position="829"/>
    </location>
</feature>
<feature type="domain" description="Bacterial Ig-like" evidence="2">
    <location>
        <begin position="919"/>
        <end position="1002"/>
    </location>
</feature>
<dbReference type="InterPro" id="IPR049826">
    <property type="entry name" value="Ig-like_ice"/>
</dbReference>
<feature type="compositionally biased region" description="Polar residues" evidence="1">
    <location>
        <begin position="485"/>
        <end position="500"/>
    </location>
</feature>
<gene>
    <name evidence="3" type="ORF">CEG18_28890</name>
</gene>
<feature type="domain" description="Bacterial Ig-like" evidence="2">
    <location>
        <begin position="192"/>
        <end position="274"/>
    </location>
</feature>
<feature type="region of interest" description="Disordered" evidence="1">
    <location>
        <begin position="481"/>
        <end position="510"/>
    </location>
</feature>
<protein>
    <recommendedName>
        <fullName evidence="2">Bacterial Ig-like domain-containing protein</fullName>
    </recommendedName>
</protein>
<evidence type="ECO:0000259" key="2">
    <source>
        <dbReference type="Pfam" id="PF19077"/>
    </source>
</evidence>
<dbReference type="EMBL" id="NJBA01000020">
    <property type="protein sequence ID" value="OWP47424.1"/>
    <property type="molecule type" value="Genomic_DNA"/>
</dbReference>
<comment type="caution">
    <text evidence="3">The sequence shown here is derived from an EMBL/GenBank/DDBJ whole genome shotgun (WGS) entry which is preliminary data.</text>
</comment>
<dbReference type="Proteomes" id="UP000198145">
    <property type="component" value="Unassembled WGS sequence"/>
</dbReference>
<feature type="compositionally biased region" description="Polar residues" evidence="1">
    <location>
        <begin position="422"/>
        <end position="438"/>
    </location>
</feature>
<dbReference type="Gene3D" id="2.60.40.10">
    <property type="entry name" value="Immunoglobulins"/>
    <property type="match status" value="17"/>
</dbReference>
<feature type="compositionally biased region" description="Polar residues" evidence="1">
    <location>
        <begin position="171"/>
        <end position="181"/>
    </location>
</feature>
<evidence type="ECO:0000256" key="1">
    <source>
        <dbReference type="SAM" id="MobiDB-lite"/>
    </source>
</evidence>
<feature type="non-terminal residue" evidence="3">
    <location>
        <position position="2486"/>
    </location>
</feature>
<feature type="domain" description="Bacterial Ig-like" evidence="2">
    <location>
        <begin position="703"/>
        <end position="784"/>
    </location>
</feature>
<dbReference type="NCBIfam" id="NF033510">
    <property type="entry name" value="Ca_tandemer"/>
    <property type="match status" value="22"/>
</dbReference>
<feature type="compositionally biased region" description="Basic and acidic residues" evidence="1">
    <location>
        <begin position="193"/>
        <end position="203"/>
    </location>
</feature>
<feature type="domain" description="Bacterial Ig-like" evidence="2">
    <location>
        <begin position="279"/>
        <end position="373"/>
    </location>
</feature>